<proteinExistence type="predicted"/>
<dbReference type="EMBL" id="JAENIJ010000013">
    <property type="protein sequence ID" value="MBK1882685.1"/>
    <property type="molecule type" value="Genomic_DNA"/>
</dbReference>
<organism evidence="2 3">
    <name type="scientific">Luteolibacter pohnpeiensis</name>
    <dbReference type="NCBI Taxonomy" id="454153"/>
    <lineage>
        <taxon>Bacteria</taxon>
        <taxon>Pseudomonadati</taxon>
        <taxon>Verrucomicrobiota</taxon>
        <taxon>Verrucomicrobiia</taxon>
        <taxon>Verrucomicrobiales</taxon>
        <taxon>Verrucomicrobiaceae</taxon>
        <taxon>Luteolibacter</taxon>
    </lineage>
</organism>
<evidence type="ECO:0000313" key="2">
    <source>
        <dbReference type="EMBL" id="MBK1882685.1"/>
    </source>
</evidence>
<reference evidence="2" key="1">
    <citation type="submission" date="2021-01" db="EMBL/GenBank/DDBJ databases">
        <title>Modified the classification status of verrucomicrobia.</title>
        <authorList>
            <person name="Feng X."/>
        </authorList>
    </citation>
    <scope>NUCLEOTIDE SEQUENCE</scope>
    <source>
        <strain evidence="2">KCTC 22041</strain>
    </source>
</reference>
<feature type="signal peptide" evidence="1">
    <location>
        <begin position="1"/>
        <end position="23"/>
    </location>
</feature>
<feature type="chain" id="PRO_5036874498" evidence="1">
    <location>
        <begin position="24"/>
        <end position="183"/>
    </location>
</feature>
<dbReference type="AlphaFoldDB" id="A0A934S3V4"/>
<dbReference type="RefSeq" id="WP_200270059.1">
    <property type="nucleotide sequence ID" value="NZ_JAENIJ010000013.1"/>
</dbReference>
<keyword evidence="3" id="KW-1185">Reference proteome</keyword>
<sequence>MKTSTSFLSVIFIVLFAAASASAQPTGKPGLGVQALSDSRQKAAVKPVSRQAVLQRLAKNNPNAKLPVESPKPDWDATKFLDFINYEGEVTLVPKGSILFVPDQLQSNVSSAAAGKTIPWVEFIGKYRAVVETMEVTPEQASGVQPVDTNAFSTAIKTGRVIVAVIHGNPVSVQQPAAASAQK</sequence>
<evidence type="ECO:0000256" key="1">
    <source>
        <dbReference type="SAM" id="SignalP"/>
    </source>
</evidence>
<evidence type="ECO:0000313" key="3">
    <source>
        <dbReference type="Proteomes" id="UP000603141"/>
    </source>
</evidence>
<gene>
    <name evidence="2" type="ORF">JIN85_09670</name>
</gene>
<name>A0A934S3V4_9BACT</name>
<protein>
    <submittedName>
        <fullName evidence="2">Uncharacterized protein</fullName>
    </submittedName>
</protein>
<accession>A0A934S3V4</accession>
<comment type="caution">
    <text evidence="2">The sequence shown here is derived from an EMBL/GenBank/DDBJ whole genome shotgun (WGS) entry which is preliminary data.</text>
</comment>
<keyword evidence="1" id="KW-0732">Signal</keyword>
<dbReference type="Proteomes" id="UP000603141">
    <property type="component" value="Unassembled WGS sequence"/>
</dbReference>